<gene>
    <name evidence="1" type="ORF">HPP92_000432</name>
</gene>
<protein>
    <submittedName>
        <fullName evidence="1">Uncharacterized protein</fullName>
    </submittedName>
</protein>
<accession>A0A835RXG4</accession>
<comment type="caution">
    <text evidence="1">The sequence shown here is derived from an EMBL/GenBank/DDBJ whole genome shotgun (WGS) entry which is preliminary data.</text>
</comment>
<dbReference type="Proteomes" id="UP000639772">
    <property type="component" value="Chromosome 1"/>
</dbReference>
<proteinExistence type="predicted"/>
<dbReference type="EMBL" id="JADCNM010000001">
    <property type="protein sequence ID" value="KAG0500360.1"/>
    <property type="molecule type" value="Genomic_DNA"/>
</dbReference>
<dbReference type="AlphaFoldDB" id="A0A835RXG4"/>
<evidence type="ECO:0000313" key="1">
    <source>
        <dbReference type="EMBL" id="KAG0500360.1"/>
    </source>
</evidence>
<reference evidence="1 2" key="1">
    <citation type="journal article" date="2020" name="Nat. Food">
        <title>A phased Vanilla planifolia genome enables genetic improvement of flavour and production.</title>
        <authorList>
            <person name="Hasing T."/>
            <person name="Tang H."/>
            <person name="Brym M."/>
            <person name="Khazi F."/>
            <person name="Huang T."/>
            <person name="Chambers A.H."/>
        </authorList>
    </citation>
    <scope>NUCLEOTIDE SEQUENCE [LARGE SCALE GENOMIC DNA]</scope>
    <source>
        <tissue evidence="1">Leaf</tissue>
    </source>
</reference>
<dbReference type="OrthoDB" id="6745403at2759"/>
<sequence>MDDTQRMMQMSGFGVDPTQNLSAEKDGLDIIQHEWILPKMEQRAAEVLQKLVKSHECALFTACPSGAVIKNLLPGQSFPGEVIRSENLEDHEETSQVFTVAPVSTCIADLQCFFFRLFSSDGLAFIEARSESGSLICISGEGEECHCSGRN</sequence>
<name>A0A835RXG4_VANPL</name>
<evidence type="ECO:0000313" key="2">
    <source>
        <dbReference type="Proteomes" id="UP000639772"/>
    </source>
</evidence>
<organism evidence="1 2">
    <name type="scientific">Vanilla planifolia</name>
    <name type="common">Vanilla</name>
    <dbReference type="NCBI Taxonomy" id="51239"/>
    <lineage>
        <taxon>Eukaryota</taxon>
        <taxon>Viridiplantae</taxon>
        <taxon>Streptophyta</taxon>
        <taxon>Embryophyta</taxon>
        <taxon>Tracheophyta</taxon>
        <taxon>Spermatophyta</taxon>
        <taxon>Magnoliopsida</taxon>
        <taxon>Liliopsida</taxon>
        <taxon>Asparagales</taxon>
        <taxon>Orchidaceae</taxon>
        <taxon>Vanilloideae</taxon>
        <taxon>Vanilleae</taxon>
        <taxon>Vanilla</taxon>
    </lineage>
</organism>